<feature type="binding site" evidence="5">
    <location>
        <begin position="58"/>
        <end position="60"/>
    </location>
    <ligand>
        <name>AMP</name>
        <dbReference type="ChEBI" id="CHEBI:456215"/>
    </ligand>
</feature>
<feature type="binding site" evidence="5">
    <location>
        <position position="156"/>
    </location>
    <ligand>
        <name>AMP</name>
        <dbReference type="ChEBI" id="CHEBI:456215"/>
    </ligand>
</feature>
<dbReference type="UniPathway" id="UPA00588">
    <property type="reaction ID" value="UER00649"/>
</dbReference>
<evidence type="ECO:0000259" key="8">
    <source>
        <dbReference type="Pfam" id="PF05191"/>
    </source>
</evidence>
<evidence type="ECO:0000256" key="6">
    <source>
        <dbReference type="RuleBase" id="RU003330"/>
    </source>
</evidence>
<evidence type="ECO:0000256" key="7">
    <source>
        <dbReference type="RuleBase" id="RU003331"/>
    </source>
</evidence>
<keyword evidence="5" id="KW-0479">Metal-binding</keyword>
<feature type="binding site" evidence="5">
    <location>
        <position position="93"/>
    </location>
    <ligand>
        <name>AMP</name>
        <dbReference type="ChEBI" id="CHEBI:456215"/>
    </ligand>
</feature>
<comment type="caution">
    <text evidence="9">The sequence shown here is derived from an EMBL/GenBank/DDBJ whole genome shotgun (WGS) entry which is preliminary data.</text>
</comment>
<gene>
    <name evidence="9" type="primary">adk_1</name>
    <name evidence="5" type="synonym">adk</name>
    <name evidence="9" type="ORF">Pla123a_13670</name>
</gene>
<proteinExistence type="inferred from homology"/>
<protein>
    <recommendedName>
        <fullName evidence="5 7">Adenylate kinase</fullName>
        <shortName evidence="5">AK</shortName>
        <ecNumber evidence="5 7">2.7.4.3</ecNumber>
    </recommendedName>
    <alternativeName>
        <fullName evidence="5">ATP-AMP transphosphorylase</fullName>
    </alternativeName>
    <alternativeName>
        <fullName evidence="5">ATP:AMP phosphotransferase</fullName>
    </alternativeName>
    <alternativeName>
        <fullName evidence="5">Adenylate monophosphate kinase</fullName>
    </alternativeName>
</protein>
<dbReference type="OrthoDB" id="9805030at2"/>
<comment type="domain">
    <text evidence="5">Consists of three domains, a large central CORE domain and two small peripheral domains, NMPbind and LID, which undergo movements during catalysis. The LID domain closes over the site of phosphoryl transfer upon ATP binding. Assembling and dissambling the active center during each catalytic cycle provides an effective means to prevent ATP hydrolysis. Some bacteria have evolved a zinc-coordinating structure that stabilizes the LID domain.</text>
</comment>
<comment type="function">
    <text evidence="5">Catalyzes the reversible transfer of the terminal phosphate group between ATP and AMP. Plays an important role in cellular energy homeostasis and in adenine nucleotide metabolism.</text>
</comment>
<evidence type="ECO:0000256" key="4">
    <source>
        <dbReference type="ARBA" id="ARBA00022777"/>
    </source>
</evidence>
<comment type="pathway">
    <text evidence="5">Purine metabolism; AMP biosynthesis via salvage pathway; AMP from ADP: step 1/1.</text>
</comment>
<feature type="binding site" evidence="5">
    <location>
        <position position="37"/>
    </location>
    <ligand>
        <name>AMP</name>
        <dbReference type="ChEBI" id="CHEBI:456215"/>
    </ligand>
</feature>
<comment type="caution">
    <text evidence="5">Lacks conserved residue(s) required for the propagation of feature annotation.</text>
</comment>
<dbReference type="GO" id="GO:0044209">
    <property type="term" value="P:AMP salvage"/>
    <property type="evidence" value="ECO:0007669"/>
    <property type="project" value="UniProtKB-UniRule"/>
</dbReference>
<dbReference type="Pfam" id="PF00406">
    <property type="entry name" value="ADK"/>
    <property type="match status" value="1"/>
</dbReference>
<organism evidence="9 10">
    <name type="scientific">Posidoniimonas polymericola</name>
    <dbReference type="NCBI Taxonomy" id="2528002"/>
    <lineage>
        <taxon>Bacteria</taxon>
        <taxon>Pseudomonadati</taxon>
        <taxon>Planctomycetota</taxon>
        <taxon>Planctomycetia</taxon>
        <taxon>Pirellulales</taxon>
        <taxon>Lacipirellulaceae</taxon>
        <taxon>Posidoniimonas</taxon>
    </lineage>
</organism>
<dbReference type="SUPFAM" id="SSF52540">
    <property type="entry name" value="P-loop containing nucleoside triphosphate hydrolases"/>
    <property type="match status" value="1"/>
</dbReference>
<dbReference type="Gene3D" id="3.40.50.300">
    <property type="entry name" value="P-loop containing nucleotide triphosphate hydrolases"/>
    <property type="match status" value="1"/>
</dbReference>
<evidence type="ECO:0000256" key="5">
    <source>
        <dbReference type="HAMAP-Rule" id="MF_00235"/>
    </source>
</evidence>
<dbReference type="NCBIfam" id="TIGR01351">
    <property type="entry name" value="adk"/>
    <property type="match status" value="1"/>
</dbReference>
<dbReference type="InterPro" id="IPR000850">
    <property type="entry name" value="Adenylat/UMP-CMP_kin"/>
</dbReference>
<accession>A0A5C5YUB9</accession>
<feature type="binding site" evidence="5">
    <location>
        <position position="123"/>
    </location>
    <ligand>
        <name>ATP</name>
        <dbReference type="ChEBI" id="CHEBI:30616"/>
    </ligand>
</feature>
<dbReference type="InterPro" id="IPR027417">
    <property type="entry name" value="P-loop_NTPase"/>
</dbReference>
<dbReference type="Pfam" id="PF05191">
    <property type="entry name" value="ADK_lid"/>
    <property type="match status" value="1"/>
</dbReference>
<dbReference type="InterPro" id="IPR006259">
    <property type="entry name" value="Adenyl_kin_sub"/>
</dbReference>
<comment type="subunit">
    <text evidence="5 7">Monomer.</text>
</comment>
<feature type="binding site" evidence="5">
    <location>
        <position position="167"/>
    </location>
    <ligand>
        <name>AMP</name>
        <dbReference type="ChEBI" id="CHEBI:456215"/>
    </ligand>
</feature>
<dbReference type="PROSITE" id="PS00113">
    <property type="entry name" value="ADENYLATE_KINASE"/>
    <property type="match status" value="1"/>
</dbReference>
<reference evidence="9 10" key="1">
    <citation type="submission" date="2019-02" db="EMBL/GenBank/DDBJ databases">
        <title>Deep-cultivation of Planctomycetes and their phenomic and genomic characterization uncovers novel biology.</title>
        <authorList>
            <person name="Wiegand S."/>
            <person name="Jogler M."/>
            <person name="Boedeker C."/>
            <person name="Pinto D."/>
            <person name="Vollmers J."/>
            <person name="Rivas-Marin E."/>
            <person name="Kohn T."/>
            <person name="Peeters S.H."/>
            <person name="Heuer A."/>
            <person name="Rast P."/>
            <person name="Oberbeckmann S."/>
            <person name="Bunk B."/>
            <person name="Jeske O."/>
            <person name="Meyerdierks A."/>
            <person name="Storesund J.E."/>
            <person name="Kallscheuer N."/>
            <person name="Luecker S."/>
            <person name="Lage O.M."/>
            <person name="Pohl T."/>
            <person name="Merkel B.J."/>
            <person name="Hornburger P."/>
            <person name="Mueller R.-W."/>
            <person name="Bruemmer F."/>
            <person name="Labrenz M."/>
            <person name="Spormann A.M."/>
            <person name="Op Den Camp H."/>
            <person name="Overmann J."/>
            <person name="Amann R."/>
            <person name="Jetten M.S.M."/>
            <person name="Mascher T."/>
            <person name="Medema M.H."/>
            <person name="Devos D.P."/>
            <person name="Kaster A.-K."/>
            <person name="Ovreas L."/>
            <person name="Rohde M."/>
            <person name="Galperin M.Y."/>
            <person name="Jogler C."/>
        </authorList>
    </citation>
    <scope>NUCLEOTIDE SEQUENCE [LARGE SCALE GENOMIC DNA]</scope>
    <source>
        <strain evidence="9 10">Pla123a</strain>
    </source>
</reference>
<dbReference type="EMBL" id="SJPO01000002">
    <property type="protein sequence ID" value="TWT78574.1"/>
    <property type="molecule type" value="Genomic_DNA"/>
</dbReference>
<dbReference type="GO" id="GO:0008270">
    <property type="term" value="F:zinc ion binding"/>
    <property type="evidence" value="ECO:0007669"/>
    <property type="project" value="UniProtKB-UniRule"/>
</dbReference>
<feature type="region of interest" description="NMP" evidence="5">
    <location>
        <begin position="31"/>
        <end position="60"/>
    </location>
</feature>
<dbReference type="RefSeq" id="WP_146585141.1">
    <property type="nucleotide sequence ID" value="NZ_SJPO01000002.1"/>
</dbReference>
<evidence type="ECO:0000313" key="9">
    <source>
        <dbReference type="EMBL" id="TWT78574.1"/>
    </source>
</evidence>
<feature type="binding site" evidence="5">
    <location>
        <position position="195"/>
    </location>
    <ligand>
        <name>ATP</name>
        <dbReference type="ChEBI" id="CHEBI:30616"/>
    </ligand>
</feature>
<feature type="binding site" evidence="5">
    <location>
        <position position="149"/>
    </location>
    <ligand>
        <name>Zn(2+)</name>
        <dbReference type="ChEBI" id="CHEBI:29105"/>
        <note>structural</note>
    </ligand>
</feature>
<sequence length="218" mass="24564">MRKYVIMGAPGCGKGTQAKLLSNRYDLVHISVGDIFRLNIQNHTKLAARIKRIVNTGRLVPDDIVDEVVDQRLREHDWNYGFMLDGFPRNKPQAEFFLESYDIDAVVLLDVTDEAVIERVQARRLCSDCGLDYNLIHHRPAEPDVCDVCGGSLIARADDVEETVLKRLADYREQTVPVVDLFMTKELVVRIDGMKSIEQVNAAICNKLGLPPAEMLLA</sequence>
<comment type="subcellular location">
    <subcellularLocation>
        <location evidence="5 7">Cytoplasm</location>
    </subcellularLocation>
</comment>
<comment type="similarity">
    <text evidence="5 6">Belongs to the adenylate kinase family.</text>
</comment>
<evidence type="ECO:0000256" key="1">
    <source>
        <dbReference type="ARBA" id="ARBA00022679"/>
    </source>
</evidence>
<evidence type="ECO:0000256" key="3">
    <source>
        <dbReference type="ARBA" id="ARBA00022741"/>
    </source>
</evidence>
<comment type="catalytic activity">
    <reaction evidence="5 7">
        <text>AMP + ATP = 2 ADP</text>
        <dbReference type="Rhea" id="RHEA:12973"/>
        <dbReference type="ChEBI" id="CHEBI:30616"/>
        <dbReference type="ChEBI" id="CHEBI:456215"/>
        <dbReference type="ChEBI" id="CHEBI:456216"/>
        <dbReference type="EC" id="2.7.4.3"/>
    </reaction>
</comment>
<keyword evidence="5" id="KW-0862">Zinc</keyword>
<keyword evidence="5 7" id="KW-0067">ATP-binding</keyword>
<dbReference type="PRINTS" id="PR00094">
    <property type="entry name" value="ADENYLTKNASE"/>
</dbReference>
<dbReference type="PANTHER" id="PTHR23359">
    <property type="entry name" value="NUCLEOTIDE KINASE"/>
    <property type="match status" value="1"/>
</dbReference>
<dbReference type="HAMAP" id="MF_00235">
    <property type="entry name" value="Adenylate_kinase_Adk"/>
    <property type="match status" value="1"/>
</dbReference>
<keyword evidence="1 5" id="KW-0808">Transferase</keyword>
<keyword evidence="2 5" id="KW-0545">Nucleotide biosynthesis</keyword>
<feature type="binding site" evidence="5">
    <location>
        <begin position="11"/>
        <end position="16"/>
    </location>
    <ligand>
        <name>ATP</name>
        <dbReference type="ChEBI" id="CHEBI:30616"/>
    </ligand>
</feature>
<feature type="binding site" evidence="5">
    <location>
        <position position="129"/>
    </location>
    <ligand>
        <name>Zn(2+)</name>
        <dbReference type="ChEBI" id="CHEBI:29105"/>
        <note>structural</note>
    </ligand>
</feature>
<dbReference type="GO" id="GO:0005524">
    <property type="term" value="F:ATP binding"/>
    <property type="evidence" value="ECO:0007669"/>
    <property type="project" value="UniProtKB-UniRule"/>
</dbReference>
<feature type="domain" description="Adenylate kinase active site lid" evidence="8">
    <location>
        <begin position="123"/>
        <end position="158"/>
    </location>
</feature>
<dbReference type="GO" id="GO:0004017">
    <property type="term" value="F:AMP kinase activity"/>
    <property type="evidence" value="ECO:0007669"/>
    <property type="project" value="UniProtKB-UniRule"/>
</dbReference>
<evidence type="ECO:0000256" key="2">
    <source>
        <dbReference type="ARBA" id="ARBA00022727"/>
    </source>
</evidence>
<keyword evidence="5" id="KW-0963">Cytoplasm</keyword>
<feature type="binding site" evidence="5">
    <location>
        <position position="146"/>
    </location>
    <ligand>
        <name>Zn(2+)</name>
        <dbReference type="ChEBI" id="CHEBI:29105"/>
        <note>structural</note>
    </ligand>
</feature>
<dbReference type="InterPro" id="IPR007862">
    <property type="entry name" value="Adenylate_kinase_lid-dom"/>
</dbReference>
<feature type="region of interest" description="LID" evidence="5">
    <location>
        <begin position="122"/>
        <end position="159"/>
    </location>
</feature>
<dbReference type="GO" id="GO:0005737">
    <property type="term" value="C:cytoplasm"/>
    <property type="evidence" value="ECO:0007669"/>
    <property type="project" value="UniProtKB-SubCell"/>
</dbReference>
<evidence type="ECO:0000313" key="10">
    <source>
        <dbReference type="Proteomes" id="UP000318478"/>
    </source>
</evidence>
<keyword evidence="10" id="KW-1185">Reference proteome</keyword>
<feature type="binding site" evidence="5">
    <location>
        <position position="126"/>
    </location>
    <ligand>
        <name>Zn(2+)</name>
        <dbReference type="ChEBI" id="CHEBI:29105"/>
        <note>structural</note>
    </ligand>
</feature>
<keyword evidence="4 5" id="KW-0418">Kinase</keyword>
<name>A0A5C5YUB9_9BACT</name>
<dbReference type="InterPro" id="IPR033690">
    <property type="entry name" value="Adenylat_kinase_CS"/>
</dbReference>
<feature type="binding site" evidence="5">
    <location>
        <begin position="86"/>
        <end position="89"/>
    </location>
    <ligand>
        <name>AMP</name>
        <dbReference type="ChEBI" id="CHEBI:456215"/>
    </ligand>
</feature>
<dbReference type="EC" id="2.7.4.3" evidence="5 7"/>
<dbReference type="AlphaFoldDB" id="A0A5C5YUB9"/>
<dbReference type="Proteomes" id="UP000318478">
    <property type="component" value="Unassembled WGS sequence"/>
</dbReference>
<dbReference type="CDD" id="cd01428">
    <property type="entry name" value="ADK"/>
    <property type="match status" value="1"/>
</dbReference>
<keyword evidence="3 5" id="KW-0547">Nucleotide-binding</keyword>